<keyword evidence="9" id="KW-1185">Reference proteome</keyword>
<dbReference type="AlphaFoldDB" id="A0AAE1K1C9"/>
<feature type="transmembrane region" description="Helical" evidence="6">
    <location>
        <begin position="285"/>
        <end position="307"/>
    </location>
</feature>
<evidence type="ECO:0000256" key="1">
    <source>
        <dbReference type="ARBA" id="ARBA00004141"/>
    </source>
</evidence>
<feature type="transmembrane region" description="Helical" evidence="6">
    <location>
        <begin position="174"/>
        <end position="195"/>
    </location>
</feature>
<feature type="transmembrane region" description="Helical" evidence="6">
    <location>
        <begin position="202"/>
        <end position="225"/>
    </location>
</feature>
<evidence type="ECO:0000256" key="4">
    <source>
        <dbReference type="ARBA" id="ARBA00023136"/>
    </source>
</evidence>
<dbReference type="InterPro" id="IPR050549">
    <property type="entry name" value="MFS_Trehalose_Transporter"/>
</dbReference>
<dbReference type="Pfam" id="PF00083">
    <property type="entry name" value="Sugar_tr"/>
    <property type="match status" value="1"/>
</dbReference>
<dbReference type="GO" id="GO:0016020">
    <property type="term" value="C:membrane"/>
    <property type="evidence" value="ECO:0007669"/>
    <property type="project" value="UniProtKB-SubCell"/>
</dbReference>
<name>A0AAE1K1C9_PETCI</name>
<dbReference type="Proteomes" id="UP001286313">
    <property type="component" value="Unassembled WGS sequence"/>
</dbReference>
<dbReference type="GO" id="GO:0022857">
    <property type="term" value="F:transmembrane transporter activity"/>
    <property type="evidence" value="ECO:0007669"/>
    <property type="project" value="InterPro"/>
</dbReference>
<dbReference type="PANTHER" id="PTHR48021">
    <property type="match status" value="1"/>
</dbReference>
<dbReference type="SUPFAM" id="SSF103473">
    <property type="entry name" value="MFS general substrate transporter"/>
    <property type="match status" value="1"/>
</dbReference>
<dbReference type="PANTHER" id="PTHR48021:SF89">
    <property type="entry name" value="FI02132P-RELATED"/>
    <property type="match status" value="1"/>
</dbReference>
<dbReference type="Gene3D" id="1.20.1250.20">
    <property type="entry name" value="MFS general substrate transporter like domains"/>
    <property type="match status" value="1"/>
</dbReference>
<dbReference type="EMBL" id="JAWQEG010004126">
    <property type="protein sequence ID" value="KAK3862926.1"/>
    <property type="molecule type" value="Genomic_DNA"/>
</dbReference>
<evidence type="ECO:0000313" key="9">
    <source>
        <dbReference type="Proteomes" id="UP001286313"/>
    </source>
</evidence>
<reference evidence="8" key="1">
    <citation type="submission" date="2023-10" db="EMBL/GenBank/DDBJ databases">
        <title>Genome assemblies of two species of porcelain crab, Petrolisthes cinctipes and Petrolisthes manimaculis (Anomura: Porcellanidae).</title>
        <authorList>
            <person name="Angst P."/>
        </authorList>
    </citation>
    <scope>NUCLEOTIDE SEQUENCE</scope>
    <source>
        <strain evidence="8">PB745_01</strain>
        <tissue evidence="8">Gill</tissue>
    </source>
</reference>
<evidence type="ECO:0000256" key="5">
    <source>
        <dbReference type="SAM" id="MobiDB-lite"/>
    </source>
</evidence>
<dbReference type="InterPro" id="IPR020846">
    <property type="entry name" value="MFS_dom"/>
</dbReference>
<proteinExistence type="predicted"/>
<keyword evidence="3 6" id="KW-1133">Transmembrane helix</keyword>
<evidence type="ECO:0000313" key="8">
    <source>
        <dbReference type="EMBL" id="KAK3862926.1"/>
    </source>
</evidence>
<protein>
    <recommendedName>
        <fullName evidence="7">Major facilitator superfamily (MFS) profile domain-containing protein</fullName>
    </recommendedName>
</protein>
<organism evidence="8 9">
    <name type="scientific">Petrolisthes cinctipes</name>
    <name type="common">Flat porcelain crab</name>
    <dbReference type="NCBI Taxonomy" id="88211"/>
    <lineage>
        <taxon>Eukaryota</taxon>
        <taxon>Metazoa</taxon>
        <taxon>Ecdysozoa</taxon>
        <taxon>Arthropoda</taxon>
        <taxon>Crustacea</taxon>
        <taxon>Multicrustacea</taxon>
        <taxon>Malacostraca</taxon>
        <taxon>Eumalacostraca</taxon>
        <taxon>Eucarida</taxon>
        <taxon>Decapoda</taxon>
        <taxon>Pleocyemata</taxon>
        <taxon>Anomura</taxon>
        <taxon>Galatheoidea</taxon>
        <taxon>Porcellanidae</taxon>
        <taxon>Petrolisthes</taxon>
    </lineage>
</organism>
<comment type="subcellular location">
    <subcellularLocation>
        <location evidence="1">Membrane</location>
        <topology evidence="1">Multi-pass membrane protein</topology>
    </subcellularLocation>
</comment>
<evidence type="ECO:0000256" key="6">
    <source>
        <dbReference type="SAM" id="Phobius"/>
    </source>
</evidence>
<evidence type="ECO:0000256" key="3">
    <source>
        <dbReference type="ARBA" id="ARBA00022989"/>
    </source>
</evidence>
<feature type="region of interest" description="Disordered" evidence="5">
    <location>
        <begin position="1"/>
        <end position="83"/>
    </location>
</feature>
<feature type="domain" description="Major facilitator superfamily (MFS) profile" evidence="7">
    <location>
        <begin position="88"/>
        <end position="344"/>
    </location>
</feature>
<feature type="compositionally biased region" description="Gly residues" evidence="5">
    <location>
        <begin position="44"/>
        <end position="67"/>
    </location>
</feature>
<feature type="compositionally biased region" description="Basic and acidic residues" evidence="5">
    <location>
        <begin position="1"/>
        <end position="11"/>
    </location>
</feature>
<dbReference type="InterPro" id="IPR036259">
    <property type="entry name" value="MFS_trans_sf"/>
</dbReference>
<dbReference type="PROSITE" id="PS50850">
    <property type="entry name" value="MFS"/>
    <property type="match status" value="1"/>
</dbReference>
<evidence type="ECO:0000259" key="7">
    <source>
        <dbReference type="PROSITE" id="PS50850"/>
    </source>
</evidence>
<accession>A0AAE1K1C9</accession>
<comment type="caution">
    <text evidence="8">The sequence shown here is derived from an EMBL/GenBank/DDBJ whole genome shotgun (WGS) entry which is preliminary data.</text>
</comment>
<gene>
    <name evidence="8" type="ORF">Pcinc_031248</name>
</gene>
<keyword evidence="2 6" id="KW-0812">Transmembrane</keyword>
<keyword evidence="4 6" id="KW-0472">Membrane</keyword>
<dbReference type="InterPro" id="IPR005828">
    <property type="entry name" value="MFS_sugar_transport-like"/>
</dbReference>
<sequence length="344" mass="37731">MVKEKTTRLDDLTPADLDIDKTHPTATENESNEKILVVEEDWEGGGGGGKETGNSGGGGRGRIGAGGDATQKKKLERNGGPDEETLLPVQSVLLPQMLTTLVMAVIQVDIGATFAFPGVTLPQLLHNNNNNNNNDNLTFDDNNDNFTFDDNNNITSHQDSSGGDPHFTTYQAALFASVVHMGAMTGSFLGGLLMVRFGQRVTLVFVLPLSFLIWITLYLASTVWLILTVRFLQGVCLSLMSSSTTTYVAEYSHSNYRGRFMACLEMFRQVGSLITFLLGCTTLTWRQIALIYGLANTIVPFLALLYLPNSPRWLAMRGRKQEAHNALIFFRDDALTRPVNSPSS</sequence>
<feature type="compositionally biased region" description="Basic and acidic residues" evidence="5">
    <location>
        <begin position="70"/>
        <end position="80"/>
    </location>
</feature>
<evidence type="ECO:0000256" key="2">
    <source>
        <dbReference type="ARBA" id="ARBA00022692"/>
    </source>
</evidence>